<dbReference type="Proteomes" id="UP000199315">
    <property type="component" value="Unassembled WGS sequence"/>
</dbReference>
<accession>A0A1D3TUL6</accession>
<dbReference type="RefSeq" id="WP_169823667.1">
    <property type="nucleotide sequence ID" value="NZ_FMKA01000013.1"/>
</dbReference>
<dbReference type="STRING" id="1619234.SAMN05421730_101344"/>
<proteinExistence type="predicted"/>
<feature type="transmembrane region" description="Helical" evidence="1">
    <location>
        <begin position="9"/>
        <end position="30"/>
    </location>
</feature>
<protein>
    <submittedName>
        <fullName evidence="2">Uncharacterized protein</fullName>
    </submittedName>
</protein>
<dbReference type="EMBL" id="FMKA01000013">
    <property type="protein sequence ID" value="SCP97739.1"/>
    <property type="molecule type" value="Genomic_DNA"/>
</dbReference>
<keyword evidence="1" id="KW-1133">Transmembrane helix</keyword>
<reference evidence="2 3" key="1">
    <citation type="submission" date="2016-09" db="EMBL/GenBank/DDBJ databases">
        <authorList>
            <person name="Capua I."/>
            <person name="De Benedictis P."/>
            <person name="Joannis T."/>
            <person name="Lombin L.H."/>
            <person name="Cattoli G."/>
        </authorList>
    </citation>
    <scope>NUCLEOTIDE SEQUENCE [LARGE SCALE GENOMIC DNA]</scope>
    <source>
        <strain evidence="2 3">GluBS11</strain>
    </source>
</reference>
<gene>
    <name evidence="2" type="ORF">SAMN05421730_101344</name>
</gene>
<evidence type="ECO:0000313" key="2">
    <source>
        <dbReference type="EMBL" id="SCP97739.1"/>
    </source>
</evidence>
<evidence type="ECO:0000256" key="1">
    <source>
        <dbReference type="SAM" id="Phobius"/>
    </source>
</evidence>
<organism evidence="2 3">
    <name type="scientific">Anaerobium acetethylicum</name>
    <dbReference type="NCBI Taxonomy" id="1619234"/>
    <lineage>
        <taxon>Bacteria</taxon>
        <taxon>Bacillati</taxon>
        <taxon>Bacillota</taxon>
        <taxon>Clostridia</taxon>
        <taxon>Lachnospirales</taxon>
        <taxon>Lachnospiraceae</taxon>
        <taxon>Anaerobium</taxon>
    </lineage>
</organism>
<evidence type="ECO:0000313" key="3">
    <source>
        <dbReference type="Proteomes" id="UP000199315"/>
    </source>
</evidence>
<keyword evidence="1" id="KW-0812">Transmembrane</keyword>
<dbReference type="AlphaFoldDB" id="A0A1D3TUL6"/>
<keyword evidence="3" id="KW-1185">Reference proteome</keyword>
<feature type="transmembrane region" description="Helical" evidence="1">
    <location>
        <begin position="36"/>
        <end position="56"/>
    </location>
</feature>
<name>A0A1D3TUL6_9FIRM</name>
<keyword evidence="1" id="KW-0472">Membrane</keyword>
<sequence length="58" mass="6635">MREIIKKFLWLIGMICKGTAFTVLFLLKLILEVLKLALLVFSLVARVFLIFVRAGVPE</sequence>